<protein>
    <submittedName>
        <fullName evidence="5">TetR family transcriptional regulator</fullName>
    </submittedName>
</protein>
<dbReference type="Pfam" id="PF13305">
    <property type="entry name" value="TetR_C_33"/>
    <property type="match status" value="1"/>
</dbReference>
<dbReference type="InterPro" id="IPR050109">
    <property type="entry name" value="HTH-type_TetR-like_transc_reg"/>
</dbReference>
<name>A0A2R5ETB7_9BACL</name>
<dbReference type="PANTHER" id="PTHR30055:SF239">
    <property type="entry name" value="TRANSCRIPTIONAL REGULATORY PROTEIN"/>
    <property type="match status" value="1"/>
</dbReference>
<accession>A0A2R5ETB7</accession>
<dbReference type="PANTHER" id="PTHR30055">
    <property type="entry name" value="HTH-TYPE TRANSCRIPTIONAL REGULATOR RUTR"/>
    <property type="match status" value="1"/>
</dbReference>
<feature type="domain" description="HTH-type transcriptional regulator MT1864/Rv1816-like C-terminal" evidence="4">
    <location>
        <begin position="83"/>
        <end position="178"/>
    </location>
</feature>
<sequence>MTPRKGLQLETILNTAAAIADTKGLEQVTLASVAAELGVRSPSLYNHVNGLPELKELLATRGLKLLNDRFAAAEKGAPNGERLLAYADAYLAFAEECPGLYELTLKSPAGGTDLQQELASSLVAKMIEAVQTLGIRGEEAIHAVRGFRSLLHGFASIGQKGGFGMPVDVKASIHFVLNSYIRGLVVAVDESSRTD</sequence>
<evidence type="ECO:0000256" key="1">
    <source>
        <dbReference type="ARBA" id="ARBA00023015"/>
    </source>
</evidence>
<proteinExistence type="predicted"/>
<dbReference type="Gene3D" id="1.10.357.10">
    <property type="entry name" value="Tetracycline Repressor, domain 2"/>
    <property type="match status" value="1"/>
</dbReference>
<evidence type="ECO:0000256" key="3">
    <source>
        <dbReference type="ARBA" id="ARBA00023163"/>
    </source>
</evidence>
<keyword evidence="3" id="KW-0804">Transcription</keyword>
<keyword evidence="1" id="KW-0805">Transcription regulation</keyword>
<gene>
    <name evidence="5" type="ORF">PAT3040_04615</name>
</gene>
<keyword evidence="2" id="KW-0238">DNA-binding</keyword>
<evidence type="ECO:0000256" key="2">
    <source>
        <dbReference type="ARBA" id="ARBA00023125"/>
    </source>
</evidence>
<dbReference type="InterPro" id="IPR009057">
    <property type="entry name" value="Homeodomain-like_sf"/>
</dbReference>
<dbReference type="Proteomes" id="UP000245202">
    <property type="component" value="Unassembled WGS sequence"/>
</dbReference>
<dbReference type="InterPro" id="IPR025996">
    <property type="entry name" value="MT1864/Rv1816-like_C"/>
</dbReference>
<evidence type="ECO:0000259" key="4">
    <source>
        <dbReference type="Pfam" id="PF13305"/>
    </source>
</evidence>
<organism evidence="5 6">
    <name type="scientific">Paenibacillus agaridevorans</name>
    <dbReference type="NCBI Taxonomy" id="171404"/>
    <lineage>
        <taxon>Bacteria</taxon>
        <taxon>Bacillati</taxon>
        <taxon>Bacillota</taxon>
        <taxon>Bacilli</taxon>
        <taxon>Bacillales</taxon>
        <taxon>Paenibacillaceae</taxon>
        <taxon>Paenibacillus</taxon>
    </lineage>
</organism>
<keyword evidence="6" id="KW-1185">Reference proteome</keyword>
<evidence type="ECO:0000313" key="5">
    <source>
        <dbReference type="EMBL" id="GBG09932.1"/>
    </source>
</evidence>
<reference evidence="5 6" key="1">
    <citation type="submission" date="2017-08" db="EMBL/GenBank/DDBJ databases">
        <title>Substantial Increase in Enzyme Production by Combined Drug-Resistance Mutations in Paenibacillus agaridevorans.</title>
        <authorList>
            <person name="Tanaka Y."/>
            <person name="Funane K."/>
            <person name="Hosaka T."/>
            <person name="Shiwa Y."/>
            <person name="Fujita N."/>
            <person name="Miyazaki T."/>
            <person name="Yoshikawa H."/>
            <person name="Murakami K."/>
            <person name="Kasahara K."/>
            <person name="Inaoka T."/>
            <person name="Hiraga Y."/>
            <person name="Ochi K."/>
        </authorList>
    </citation>
    <scope>NUCLEOTIDE SEQUENCE [LARGE SCALE GENOMIC DNA]</scope>
    <source>
        <strain evidence="5 6">T-3040</strain>
    </source>
</reference>
<dbReference type="GO" id="GO:0000976">
    <property type="term" value="F:transcription cis-regulatory region binding"/>
    <property type="evidence" value="ECO:0007669"/>
    <property type="project" value="TreeGrafter"/>
</dbReference>
<comment type="caution">
    <text evidence="5">The sequence shown here is derived from an EMBL/GenBank/DDBJ whole genome shotgun (WGS) entry which is preliminary data.</text>
</comment>
<evidence type="ECO:0000313" key="6">
    <source>
        <dbReference type="Proteomes" id="UP000245202"/>
    </source>
</evidence>
<dbReference type="AlphaFoldDB" id="A0A2R5ETB7"/>
<dbReference type="SUPFAM" id="SSF48498">
    <property type="entry name" value="Tetracyclin repressor-like, C-terminal domain"/>
    <property type="match status" value="1"/>
</dbReference>
<dbReference type="GO" id="GO:0003700">
    <property type="term" value="F:DNA-binding transcription factor activity"/>
    <property type="evidence" value="ECO:0007669"/>
    <property type="project" value="TreeGrafter"/>
</dbReference>
<dbReference type="InterPro" id="IPR036271">
    <property type="entry name" value="Tet_transcr_reg_TetR-rel_C_sf"/>
</dbReference>
<dbReference type="SUPFAM" id="SSF46689">
    <property type="entry name" value="Homeodomain-like"/>
    <property type="match status" value="1"/>
</dbReference>
<dbReference type="Gene3D" id="1.10.10.60">
    <property type="entry name" value="Homeodomain-like"/>
    <property type="match status" value="1"/>
</dbReference>
<dbReference type="EMBL" id="BDQX01000281">
    <property type="protein sequence ID" value="GBG09932.1"/>
    <property type="molecule type" value="Genomic_DNA"/>
</dbReference>